<evidence type="ECO:0000256" key="7">
    <source>
        <dbReference type="ARBA" id="ARBA00022574"/>
    </source>
</evidence>
<dbReference type="InParanoid" id="A0A4Q1BN49"/>
<dbReference type="PANTHER" id="PTHR13923">
    <property type="entry name" value="SEC31-RELATED PROTEIN"/>
    <property type="match status" value="1"/>
</dbReference>
<dbReference type="Gene3D" id="1.20.940.10">
    <property type="entry name" value="Functional domain of the splicing factor Prp18"/>
    <property type="match status" value="1"/>
</dbReference>
<dbReference type="GO" id="GO:0005789">
    <property type="term" value="C:endoplasmic reticulum membrane"/>
    <property type="evidence" value="ECO:0007669"/>
    <property type="project" value="UniProtKB-SubCell"/>
</dbReference>
<feature type="compositionally biased region" description="Pro residues" evidence="16">
    <location>
        <begin position="1141"/>
        <end position="1162"/>
    </location>
</feature>
<protein>
    <recommendedName>
        <fullName evidence="5">Protein transport protein SEC31</fullName>
    </recommendedName>
    <alternativeName>
        <fullName evidence="4">Protein transport protein sec31</fullName>
    </alternativeName>
</protein>
<reference evidence="17 18" key="1">
    <citation type="submission" date="2016-06" db="EMBL/GenBank/DDBJ databases">
        <title>Evolution of pathogenesis and genome organization in the Tremellales.</title>
        <authorList>
            <person name="Cuomo C."/>
            <person name="Litvintseva A."/>
            <person name="Heitman J."/>
            <person name="Chen Y."/>
            <person name="Sun S."/>
            <person name="Springer D."/>
            <person name="Dromer F."/>
            <person name="Young S."/>
            <person name="Zeng Q."/>
            <person name="Chapman S."/>
            <person name="Gujja S."/>
            <person name="Saif S."/>
            <person name="Birren B."/>
        </authorList>
    </citation>
    <scope>NUCLEOTIDE SEQUENCE [LARGE SCALE GENOMIC DNA]</scope>
    <source>
        <strain evidence="17 18">ATCC 28783</strain>
    </source>
</reference>
<evidence type="ECO:0000313" key="18">
    <source>
        <dbReference type="Proteomes" id="UP000289152"/>
    </source>
</evidence>
<evidence type="ECO:0000313" key="17">
    <source>
        <dbReference type="EMBL" id="RXK39180.1"/>
    </source>
</evidence>
<keyword evidence="11" id="KW-0653">Protein transport</keyword>
<evidence type="ECO:0000256" key="16">
    <source>
        <dbReference type="SAM" id="MobiDB-lite"/>
    </source>
</evidence>
<dbReference type="GO" id="GO:0007029">
    <property type="term" value="P:endoplasmic reticulum organization"/>
    <property type="evidence" value="ECO:0007669"/>
    <property type="project" value="TreeGrafter"/>
</dbReference>
<dbReference type="GO" id="GO:0070971">
    <property type="term" value="C:endoplasmic reticulum exit site"/>
    <property type="evidence" value="ECO:0007669"/>
    <property type="project" value="TreeGrafter"/>
</dbReference>
<evidence type="ECO:0000256" key="5">
    <source>
        <dbReference type="ARBA" id="ARBA00021236"/>
    </source>
</evidence>
<dbReference type="InterPro" id="IPR036322">
    <property type="entry name" value="WD40_repeat_dom_sf"/>
</dbReference>
<proteinExistence type="inferred from homology"/>
<keyword evidence="6" id="KW-0813">Transport</keyword>
<feature type="region of interest" description="Disordered" evidence="16">
    <location>
        <begin position="622"/>
        <end position="641"/>
    </location>
</feature>
<keyword evidence="10" id="KW-0931">ER-Golgi transport</keyword>
<keyword evidence="7 15" id="KW-0853">WD repeat</keyword>
<dbReference type="GO" id="GO:0005198">
    <property type="term" value="F:structural molecule activity"/>
    <property type="evidence" value="ECO:0007669"/>
    <property type="project" value="TreeGrafter"/>
</dbReference>
<evidence type="ECO:0000256" key="8">
    <source>
        <dbReference type="ARBA" id="ARBA00022737"/>
    </source>
</evidence>
<comment type="subcellular location">
    <subcellularLocation>
        <location evidence="1">Cytoplasmic vesicle</location>
        <location evidence="1">COPII-coated vesicle membrane</location>
        <topology evidence="1">Peripheral membrane protein</topology>
        <orientation evidence="1">Cytoplasmic side</orientation>
    </subcellularLocation>
    <subcellularLocation>
        <location evidence="2">Endoplasmic reticulum membrane</location>
        <topology evidence="2">Peripheral membrane protein</topology>
        <orientation evidence="2">Cytoplasmic side</orientation>
    </subcellularLocation>
</comment>
<dbReference type="Gene3D" id="2.130.10.10">
    <property type="entry name" value="YVTN repeat-like/Quinoprotein amine dehydrogenase"/>
    <property type="match status" value="1"/>
</dbReference>
<dbReference type="InterPro" id="IPR001680">
    <property type="entry name" value="WD40_rpt"/>
</dbReference>
<keyword evidence="8" id="KW-0677">Repeat</keyword>
<name>A0A4Q1BN49_TREME</name>
<evidence type="ECO:0000256" key="4">
    <source>
        <dbReference type="ARBA" id="ARBA00013507"/>
    </source>
</evidence>
<evidence type="ECO:0000256" key="15">
    <source>
        <dbReference type="PROSITE-ProRule" id="PRU00221"/>
    </source>
</evidence>
<dbReference type="FunFam" id="2.130.10.10:FF:000193">
    <property type="entry name" value="Protein transport protein SEC31, putative"/>
    <property type="match status" value="1"/>
</dbReference>
<evidence type="ECO:0000256" key="13">
    <source>
        <dbReference type="ARBA" id="ARBA00023329"/>
    </source>
</evidence>
<dbReference type="GO" id="GO:0015031">
    <property type="term" value="P:protein transport"/>
    <property type="evidence" value="ECO:0007669"/>
    <property type="project" value="UniProtKB-KW"/>
</dbReference>
<evidence type="ECO:0000256" key="6">
    <source>
        <dbReference type="ARBA" id="ARBA00022448"/>
    </source>
</evidence>
<keyword evidence="13" id="KW-0968">Cytoplasmic vesicle</keyword>
<feature type="compositionally biased region" description="Pro residues" evidence="16">
    <location>
        <begin position="1178"/>
        <end position="1211"/>
    </location>
</feature>
<comment type="function">
    <text evidence="14">Component of the coat protein complex II (COPII) which promotes the formation of transport vesicles from the endoplasmic reticulum (ER). The coat has two main functions, the physical deformation of the endoplasmic reticulum membrane into vesicles and the selection of cargo molecules.</text>
</comment>
<feature type="region of interest" description="Disordered" evidence="16">
    <location>
        <begin position="1007"/>
        <end position="1295"/>
    </location>
</feature>
<dbReference type="InterPro" id="IPR040251">
    <property type="entry name" value="SEC31-like"/>
</dbReference>
<dbReference type="PROSITE" id="PS50082">
    <property type="entry name" value="WD_REPEATS_2"/>
    <property type="match status" value="1"/>
</dbReference>
<feature type="compositionally biased region" description="Low complexity" evidence="16">
    <location>
        <begin position="1012"/>
        <end position="1023"/>
    </location>
</feature>
<accession>A0A4Q1BN49</accession>
<dbReference type="Gene3D" id="1.25.40.1030">
    <property type="match status" value="1"/>
</dbReference>
<dbReference type="GO" id="GO:0090110">
    <property type="term" value="P:COPII-coated vesicle cargo loading"/>
    <property type="evidence" value="ECO:0007669"/>
    <property type="project" value="TreeGrafter"/>
</dbReference>
<dbReference type="GO" id="GO:0030127">
    <property type="term" value="C:COPII vesicle coat"/>
    <property type="evidence" value="ECO:0007669"/>
    <property type="project" value="TreeGrafter"/>
</dbReference>
<dbReference type="InterPro" id="IPR015943">
    <property type="entry name" value="WD40/YVTN_repeat-like_dom_sf"/>
</dbReference>
<dbReference type="OrthoDB" id="542917at2759"/>
<evidence type="ECO:0000256" key="11">
    <source>
        <dbReference type="ARBA" id="ARBA00022927"/>
    </source>
</evidence>
<evidence type="ECO:0000256" key="10">
    <source>
        <dbReference type="ARBA" id="ARBA00022892"/>
    </source>
</evidence>
<evidence type="ECO:0000256" key="14">
    <source>
        <dbReference type="ARBA" id="ARBA00025471"/>
    </source>
</evidence>
<feature type="compositionally biased region" description="Low complexity" evidence="16">
    <location>
        <begin position="1164"/>
        <end position="1177"/>
    </location>
</feature>
<evidence type="ECO:0000256" key="3">
    <source>
        <dbReference type="ARBA" id="ARBA00009358"/>
    </source>
</evidence>
<dbReference type="FunCoup" id="A0A4Q1BN49">
    <property type="interactions" value="401"/>
</dbReference>
<feature type="compositionally biased region" description="Acidic residues" evidence="16">
    <location>
        <begin position="542"/>
        <end position="553"/>
    </location>
</feature>
<dbReference type="SMART" id="SM00320">
    <property type="entry name" value="WD40"/>
    <property type="match status" value="5"/>
</dbReference>
<feature type="compositionally biased region" description="Polar residues" evidence="16">
    <location>
        <begin position="1127"/>
        <end position="1140"/>
    </location>
</feature>
<dbReference type="VEuPathDB" id="FungiDB:TREMEDRAFT_28108"/>
<evidence type="ECO:0000256" key="2">
    <source>
        <dbReference type="ARBA" id="ARBA00004397"/>
    </source>
</evidence>
<evidence type="ECO:0000256" key="1">
    <source>
        <dbReference type="ARBA" id="ARBA00004299"/>
    </source>
</evidence>
<keyword evidence="18" id="KW-1185">Reference proteome</keyword>
<evidence type="ECO:0000256" key="9">
    <source>
        <dbReference type="ARBA" id="ARBA00022824"/>
    </source>
</evidence>
<comment type="caution">
    <text evidence="17">The sequence shown here is derived from an EMBL/GenBank/DDBJ whole genome shotgun (WGS) entry which is preliminary data.</text>
</comment>
<feature type="compositionally biased region" description="Polar residues" evidence="16">
    <location>
        <begin position="560"/>
        <end position="576"/>
    </location>
</feature>
<dbReference type="STRING" id="5217.A0A4Q1BN49"/>
<dbReference type="EMBL" id="SDIL01000035">
    <property type="protein sequence ID" value="RXK39180.1"/>
    <property type="molecule type" value="Genomic_DNA"/>
</dbReference>
<gene>
    <name evidence="17" type="ORF">M231_03537</name>
</gene>
<feature type="region of interest" description="Disordered" evidence="16">
    <location>
        <begin position="538"/>
        <end position="594"/>
    </location>
</feature>
<keyword evidence="12" id="KW-0472">Membrane</keyword>
<dbReference type="Pfam" id="PF00400">
    <property type="entry name" value="WD40"/>
    <property type="match status" value="1"/>
</dbReference>
<comment type="similarity">
    <text evidence="3">Belongs to the WD repeat SEC31 family.</text>
</comment>
<dbReference type="Proteomes" id="UP000289152">
    <property type="component" value="Unassembled WGS sequence"/>
</dbReference>
<feature type="compositionally biased region" description="Pro residues" evidence="16">
    <location>
        <begin position="1270"/>
        <end position="1279"/>
    </location>
</feature>
<sequence>MKLKDISRTATFAWDLTSSASPLLATGAVAGALDESFSNESQLEIWQPDFGNVQGIKLGGQGSGPQGSITVGSRFNRLAWSSSLPQYTRGVLAAGMETGEVNVYDPHKILNAAAAEESRIFSSDRHTGPVRGLDFNPIQKNLLLTGSVNAELYIYDLNNPGSAPVIPGPPSTKLNEITSLQWNTTTARIFAASSSSGFTSVWDVKAGKEIVSLQYGGGAAKGTEAFGGMTGLQLGKRRGMSDVCWHPEQATRLITASEDDESPIIMLWDLRNTRAPERILNGHHKGVLSVSWCKQDADLLLSCGKDNRTLCWNPQTGEIIGELPASSDWSFQTAWCPRNPDLLATASFDGHIGIHSLQTTQVSSQQSQDLNDAVTADDVFGALGKQEREDETVNVLSLKQPAKWLRRPVSASFGFGGTLASTSNLPGASGKHQSGVVHLRTIVTEEEIIDLSDTLSQITGDKEKVEEFCERQASRPGAALAWKTLRTIFKAKSRQELLELLGFSKEEVERQVAEAMKKYGVGKLPALNGEMEPTISISQPDLESENGGDDDDTPPASAKSEATPSEPSVASPTSKGAESVKDSESGLFPDDAPGTPAAAAADFFSSMSSSVLRNPLLDHIIPHRQPDVPDSSIAATVGSRPSSVRSEAIQENTFRIYPSGESDIDRLVTQALVVGDFQSAVDICLATERYADALLLAVRGGSDLLASTQKAYFAKRTGKVPFLRIFQSIITEDLIDIVQNADLTEWKVAFAVIATFSKDAEFPGLAEQLGQRLQYRWQMLAGSDSPEAKTSSRTAREDATFCYLAARRLEKLIPIWVDELHEEEEASEKTKYSAHAHALHGFIEKVTVFAVGSGYVDEDLMRPTENVETAEAGARSYKLSALYDRYYEYADLLVNQGLVELAARYVQMTPPDYKGTGTASELDKARDRILRAASEAPSALTAASQIVKPVVATQTAPVPSVPSYVPPTPTQATYSTSAYTAPPAPTTNSFPATSAAYAPSQSLGYQPAPQTYAPADASPYAPSGYQPSSYANGYDPQPQGYGVPTGGMYNATPQHSNNLAPPPRAGSVTGPTTNPSPSPLPAAQRRDMPGWNDAPSLSGPPKRPQSAMKDASKPAPIMSPFPMSESAPLSTPSGPPMSTLSPPPRGQPGVLPPPPKGGPRPPSAQAVAHAAQQQRQPSGPPQIRPPPQVRPPPSGVRAGPPPGTLAGPPPQRVLSPLGPQGRMASPLAQSVRPPPTVGQMSAGPPPGHGQRIAGPPPPGRTSSVVSARPPSVPPAPAAPVTPAKPTYPPGDRTHISSEAKPIYEVLSVEMVRVKGMNVPPQVKKIVEDTERRLNILFDGLNNDTVPKEAVEQMLQISKAMMARDANGALAMHVELMTNATGDVTVWATGVRQLIRLGLA</sequence>
<dbReference type="PANTHER" id="PTHR13923:SF11">
    <property type="entry name" value="SECRETORY 31, ISOFORM D"/>
    <property type="match status" value="1"/>
</dbReference>
<evidence type="ECO:0000256" key="12">
    <source>
        <dbReference type="ARBA" id="ARBA00023136"/>
    </source>
</evidence>
<keyword evidence="9" id="KW-0256">Endoplasmic reticulum</keyword>
<dbReference type="SUPFAM" id="SSF50978">
    <property type="entry name" value="WD40 repeat-like"/>
    <property type="match status" value="1"/>
</dbReference>
<organism evidence="17 18">
    <name type="scientific">Tremella mesenterica</name>
    <name type="common">Jelly fungus</name>
    <dbReference type="NCBI Taxonomy" id="5217"/>
    <lineage>
        <taxon>Eukaryota</taxon>
        <taxon>Fungi</taxon>
        <taxon>Dikarya</taxon>
        <taxon>Basidiomycota</taxon>
        <taxon>Agaricomycotina</taxon>
        <taxon>Tremellomycetes</taxon>
        <taxon>Tremellales</taxon>
        <taxon>Tremellaceae</taxon>
        <taxon>Tremella</taxon>
    </lineage>
</organism>
<feature type="repeat" description="WD" evidence="15">
    <location>
        <begin position="280"/>
        <end position="322"/>
    </location>
</feature>